<proteinExistence type="predicted"/>
<evidence type="ECO:0000313" key="2">
    <source>
        <dbReference type="Proteomes" id="UP000683000"/>
    </source>
</evidence>
<accession>A0A8I2YLC0</accession>
<comment type="caution">
    <text evidence="1">The sequence shown here is derived from an EMBL/GenBank/DDBJ whole genome shotgun (WGS) entry which is preliminary data.</text>
</comment>
<keyword evidence="2" id="KW-1185">Reference proteome</keyword>
<dbReference type="Proteomes" id="UP000683000">
    <property type="component" value="Unassembled WGS sequence"/>
</dbReference>
<evidence type="ECO:0000313" key="1">
    <source>
        <dbReference type="EMBL" id="KAG6374260.1"/>
    </source>
</evidence>
<organism evidence="1 2">
    <name type="scientific">Boletus reticuloceps</name>
    <dbReference type="NCBI Taxonomy" id="495285"/>
    <lineage>
        <taxon>Eukaryota</taxon>
        <taxon>Fungi</taxon>
        <taxon>Dikarya</taxon>
        <taxon>Basidiomycota</taxon>
        <taxon>Agaricomycotina</taxon>
        <taxon>Agaricomycetes</taxon>
        <taxon>Agaricomycetidae</taxon>
        <taxon>Boletales</taxon>
        <taxon>Boletineae</taxon>
        <taxon>Boletaceae</taxon>
        <taxon>Boletoideae</taxon>
        <taxon>Boletus</taxon>
    </lineage>
</organism>
<name>A0A8I2YLC0_9AGAM</name>
<gene>
    <name evidence="1" type="ORF">JVT61DRAFT_4277</name>
</gene>
<reference evidence="1" key="1">
    <citation type="submission" date="2021-03" db="EMBL/GenBank/DDBJ databases">
        <title>Evolutionary innovations through gain and loss of genes in the ectomycorrhizal Boletales.</title>
        <authorList>
            <person name="Wu G."/>
            <person name="Miyauchi S."/>
            <person name="Morin E."/>
            <person name="Yang Z.-L."/>
            <person name="Xu J."/>
            <person name="Martin F.M."/>
        </authorList>
    </citation>
    <scope>NUCLEOTIDE SEQUENCE</scope>
    <source>
        <strain evidence="1">BR01</strain>
    </source>
</reference>
<dbReference type="AlphaFoldDB" id="A0A8I2YLC0"/>
<sequence>MCYLNEFVYAITITYNLHMSFLSSSTNSNMPIKPAQDITDFYDVQSRRLDHLCLPDQQTNAYIEIILIASFEYEKTNQMMCIYPGFKSAVLSSLPISSAVKEAALAKIHDIFSSEFLIPYRRCAFSWSTVELPATMKTVKSDGFTCIDTSVSTHRLSESINWDCLTFTDVSHQPFTSTPLTSPQRIESDGFTLADSQVSMNSDSPAFMDVSQDLAHGPNIGSNKSSAVPGTSMVSDSLSLSLSSESFRLLAAGITARHGQKAHNAVLKMPS</sequence>
<dbReference type="EMBL" id="JAGFBS010000018">
    <property type="protein sequence ID" value="KAG6374260.1"/>
    <property type="molecule type" value="Genomic_DNA"/>
</dbReference>
<protein>
    <submittedName>
        <fullName evidence="1">Uncharacterized protein</fullName>
    </submittedName>
</protein>
<dbReference type="OrthoDB" id="2687743at2759"/>